<protein>
    <submittedName>
        <fullName evidence="1">Uncharacterized protein</fullName>
    </submittedName>
</protein>
<dbReference type="EMBL" id="CADCTR010003187">
    <property type="protein sequence ID" value="CAA9386651.1"/>
    <property type="molecule type" value="Genomic_DNA"/>
</dbReference>
<feature type="non-terminal residue" evidence="1">
    <location>
        <position position="50"/>
    </location>
</feature>
<reference evidence="1" key="1">
    <citation type="submission" date="2020-02" db="EMBL/GenBank/DDBJ databases">
        <authorList>
            <person name="Meier V. D."/>
        </authorList>
    </citation>
    <scope>NUCLEOTIDE SEQUENCE</scope>
    <source>
        <strain evidence="1">AVDCRST_MAG93</strain>
    </source>
</reference>
<proteinExistence type="predicted"/>
<accession>A0A6J4NFW4</accession>
<evidence type="ECO:0000313" key="1">
    <source>
        <dbReference type="EMBL" id="CAA9386651.1"/>
    </source>
</evidence>
<organism evidence="1">
    <name type="scientific">uncultured Chloroflexia bacterium</name>
    <dbReference type="NCBI Taxonomy" id="1672391"/>
    <lineage>
        <taxon>Bacteria</taxon>
        <taxon>Bacillati</taxon>
        <taxon>Chloroflexota</taxon>
        <taxon>Chloroflexia</taxon>
        <taxon>environmental samples</taxon>
    </lineage>
</organism>
<name>A0A6J4NFW4_9CHLR</name>
<dbReference type="AlphaFoldDB" id="A0A6J4NFW4"/>
<gene>
    <name evidence="1" type="ORF">AVDCRST_MAG93-9495</name>
</gene>
<sequence>MSLNGTLVDVWVEIPLEYVHLVNGPVTYTIHTHSSVDRLLVLNDLGFNLR</sequence>